<comment type="caution">
    <text evidence="2">The sequence shown here is derived from an EMBL/GenBank/DDBJ whole genome shotgun (WGS) entry which is preliminary data.</text>
</comment>
<evidence type="ECO:0000313" key="2">
    <source>
        <dbReference type="EMBL" id="TDR42531.1"/>
    </source>
</evidence>
<dbReference type="EMBL" id="SNZH01000008">
    <property type="protein sequence ID" value="TDR42531.1"/>
    <property type="molecule type" value="Genomic_DNA"/>
</dbReference>
<sequence>MDILLWKPLLVPLRAIGAALVLLAVCATAPVAAATAVSGAIVENTTWTAAASPYRLSGEVTVENGASLRVEPGVTLLMEAGAGLRVVQGALSAQGTAAQPIVMTSVRDVAGSTAAQPGDWGRLTFHDGTNDANTVLSHLRIRYGSGVAIEAASPRIDDTDISNHAAAAIAIDLASSPVGSGLSASGNRIDGILVPAGVVVGDVAWRLKGIAYVVADDALVEVGLPPFGLTPAILQLVAGDTGSLKINLAEPAPAGGASVALDSSAAQIASVVSPVIVAEGAYQADVSVSAHAAGSAQISASLAGHATVQATVSVSATPSLWLSNPGGSLGVGRSRNIVIARNGGSGALVVSLSTSDSSVLQVPASVTIAAGQSSASVEIGATSVGYALLRAEAPGYETAQTQINTHQPSILAPSLAFVAVSDSQTLQVRLSDAAPAGGLAVAIGNADSAALQVPATASVPVGADAFDIELRSLRTVAGEVTLNFSAPGYAPATTSVVIYRLTPTLGDQPYYVLPQNSYVDLPLQLSSPAPSGGLTVALSSLVPGVVDIVPAEVTIAAGQTRAATPVRIKALQQGQTSIRLQGVGLAQARNLYYLAVRAPAQLVFPQQQETLALGKGLRQSVLLATYGSGSYEHLPYPVSVALESSDPARVAVPASVTIPADRGYVDITLDGLAVTTAAVSIRARAANAGDGVADAAPLQVEVAAAALSFTTDTQELGSRSWLSLNWNRAGSLAGSGRSLQLEIVEANPAGIVDGFYTDWNGATAVSSTDANGIYLGAPQMPGSFKVRATLAGVGSWTSDAIVVEQPALVFDPKTLQLGLGLTRQDVNLRTEVAGYALDLALPGDFALSSSDPDKVEIVSLRDAGTGRKQFHVHAKALSGAQPVMLSASASGRTTAQLAVTVAPAAFAIEGLDGLRVLSAGRDDFLLRWAGSEGQTAAVETTIDLSVSDATAGVLPSAPITDAAGTALTSLSLGAGSYASGYAYVAPPLAQGSYRVRAAIAGATAAVSAPQRVATFSQLYFSWSAQQRDYLPLGRGLVGTASLSLSDAPAQDLTIRLVSRAPDWVSVPPSVRVPAGQSYAEFEVSGIEVSSDPVMIDAYVEGIAEPVASFDAQVFPTRLELFASAVRAIGGPPDLVDATFAFAYPCATIPQLSSQDKAASVELPECRGEFTRPIAPASMPVEILGAGQPPIVAGFTDTNGTAVSSLEFAGINRYSEPLFAASPTRAGSYRVRALWQGEWIESDSVVVDTPQLAAGESVVLTSPGLLSRSLQLAAVINGNPVSLSGPVELSLACTDAAICSVPSSLVMEAGHSGIEVPVTGIGLGSTTLTVTAPGLSMAPVRIEVIRSRLDVRAYSSTLAAGTSVPFDVDIYTPGGSSTEAAVPIAVDIASADPAVASTTPRITIAAGGSRGEGEVRGLSPGVTALLATAPAAQGAASSNITVEGN</sequence>
<keyword evidence="3" id="KW-1185">Reference proteome</keyword>
<protein>
    <recommendedName>
        <fullName evidence="4">Ig-like domain-containing protein</fullName>
    </recommendedName>
</protein>
<proteinExistence type="predicted"/>
<feature type="signal peptide" evidence="1">
    <location>
        <begin position="1"/>
        <end position="33"/>
    </location>
</feature>
<dbReference type="PANTHER" id="PTHR41339:SF1">
    <property type="entry name" value="SECRETED PROTEIN"/>
    <property type="match status" value="1"/>
</dbReference>
<evidence type="ECO:0000313" key="3">
    <source>
        <dbReference type="Proteomes" id="UP000295293"/>
    </source>
</evidence>
<gene>
    <name evidence="2" type="ORF">DFR29_108115</name>
</gene>
<reference evidence="2 3" key="1">
    <citation type="submission" date="2019-03" db="EMBL/GenBank/DDBJ databases">
        <title>Genomic Encyclopedia of Type Strains, Phase IV (KMG-IV): sequencing the most valuable type-strain genomes for metagenomic binning, comparative biology and taxonomic classification.</title>
        <authorList>
            <person name="Goeker M."/>
        </authorList>
    </citation>
    <scope>NUCLEOTIDE SEQUENCE [LARGE SCALE GENOMIC DNA]</scope>
    <source>
        <strain evidence="2 3">DSM 21667</strain>
    </source>
</reference>
<keyword evidence="1" id="KW-0732">Signal</keyword>
<evidence type="ECO:0008006" key="4">
    <source>
        <dbReference type="Google" id="ProtNLM"/>
    </source>
</evidence>
<feature type="chain" id="PRO_5020399879" description="Ig-like domain-containing protein" evidence="1">
    <location>
        <begin position="34"/>
        <end position="1444"/>
    </location>
</feature>
<accession>A0A4R6YV36</accession>
<name>A0A4R6YV36_9GAMM</name>
<dbReference type="Proteomes" id="UP000295293">
    <property type="component" value="Unassembled WGS sequence"/>
</dbReference>
<dbReference type="RefSeq" id="WP_133819350.1">
    <property type="nucleotide sequence ID" value="NZ_SNZH01000008.1"/>
</dbReference>
<organism evidence="2 3">
    <name type="scientific">Tahibacter aquaticus</name>
    <dbReference type="NCBI Taxonomy" id="520092"/>
    <lineage>
        <taxon>Bacteria</taxon>
        <taxon>Pseudomonadati</taxon>
        <taxon>Pseudomonadota</taxon>
        <taxon>Gammaproteobacteria</taxon>
        <taxon>Lysobacterales</taxon>
        <taxon>Rhodanobacteraceae</taxon>
        <taxon>Tahibacter</taxon>
    </lineage>
</organism>
<dbReference type="PANTHER" id="PTHR41339">
    <property type="entry name" value="LIPL48"/>
    <property type="match status" value="1"/>
</dbReference>
<dbReference type="OrthoDB" id="8788664at2"/>
<evidence type="ECO:0000256" key="1">
    <source>
        <dbReference type="SAM" id="SignalP"/>
    </source>
</evidence>